<evidence type="ECO:0000313" key="2">
    <source>
        <dbReference type="Proteomes" id="UP000542776"/>
    </source>
</evidence>
<dbReference type="Proteomes" id="UP000542776">
    <property type="component" value="Unassembled WGS sequence"/>
</dbReference>
<dbReference type="PANTHER" id="PTHR13696:SF96">
    <property type="entry name" value="COBQ_COBB_MIND_PARA NUCLEOTIDE BINDING DOMAIN-CONTAINING PROTEIN"/>
    <property type="match status" value="1"/>
</dbReference>
<evidence type="ECO:0000313" key="1">
    <source>
        <dbReference type="EMBL" id="MBB4000095.1"/>
    </source>
</evidence>
<dbReference type="Pfam" id="PF07015">
    <property type="entry name" value="VirC1"/>
    <property type="match status" value="1"/>
</dbReference>
<dbReference type="PANTHER" id="PTHR13696">
    <property type="entry name" value="P-LOOP CONTAINING NUCLEOSIDE TRIPHOSPHATE HYDROLASE"/>
    <property type="match status" value="1"/>
</dbReference>
<reference evidence="1 2" key="1">
    <citation type="submission" date="2020-08" db="EMBL/GenBank/DDBJ databases">
        <title>Genomic Encyclopedia of Type Strains, Phase IV (KMG-IV): sequencing the most valuable type-strain genomes for metagenomic binning, comparative biology and taxonomic classification.</title>
        <authorList>
            <person name="Goeker M."/>
        </authorList>
    </citation>
    <scope>NUCLEOTIDE SEQUENCE [LARGE SCALE GENOMIC DNA]</scope>
    <source>
        <strain evidence="1 2">DSM 102238</strain>
    </source>
</reference>
<dbReference type="InterPro" id="IPR027417">
    <property type="entry name" value="P-loop_NTPase"/>
</dbReference>
<proteinExistence type="predicted"/>
<dbReference type="EMBL" id="JACIEK010000015">
    <property type="protein sequence ID" value="MBB4000095.1"/>
    <property type="molecule type" value="Genomic_DNA"/>
</dbReference>
<sequence>MPVITFANSKGGSGKTTSALLLACELATERPVTIIDADPRRPITKWATLPGKPERLTVISNESEKTILEEIEEASAVSTFVIVDLEGTASRLMSYAISQSDLVIVPMKEQTQDATAAVDVVREIHRDMKAARRKIPYSILFTQSKVVAKSRTARFVASQFRENPDFHVFQTEIFDRDAFSALFSVGGTVRTLSKDTVRTTEEAVKNVQSYTHEVVKRLKDAMGIKNADAA</sequence>
<protein>
    <submittedName>
        <fullName evidence="1">Chromosome partitioning protein</fullName>
    </submittedName>
</protein>
<dbReference type="SUPFAM" id="SSF52540">
    <property type="entry name" value="P-loop containing nucleoside triphosphate hydrolases"/>
    <property type="match status" value="1"/>
</dbReference>
<dbReference type="InterPro" id="IPR009744">
    <property type="entry name" value="VirC1"/>
</dbReference>
<gene>
    <name evidence="1" type="ORF">GGR04_003971</name>
</gene>
<accession>A0A7W6MLR4</accession>
<dbReference type="CDD" id="cd02042">
    <property type="entry name" value="ParAB_family"/>
    <property type="match status" value="1"/>
</dbReference>
<organism evidence="1 2">
    <name type="scientific">Aureimonas pseudogalii</name>
    <dbReference type="NCBI Taxonomy" id="1744844"/>
    <lineage>
        <taxon>Bacteria</taxon>
        <taxon>Pseudomonadati</taxon>
        <taxon>Pseudomonadota</taxon>
        <taxon>Alphaproteobacteria</taxon>
        <taxon>Hyphomicrobiales</taxon>
        <taxon>Aurantimonadaceae</taxon>
        <taxon>Aureimonas</taxon>
    </lineage>
</organism>
<dbReference type="InterPro" id="IPR050678">
    <property type="entry name" value="DNA_Partitioning_ATPase"/>
</dbReference>
<name>A0A7W6MLR4_9HYPH</name>
<keyword evidence="2" id="KW-1185">Reference proteome</keyword>
<dbReference type="PIRSF" id="PIRSF009320">
    <property type="entry name" value="Nuc_binding_HP_1000"/>
    <property type="match status" value="1"/>
</dbReference>
<dbReference type="Gene3D" id="3.40.50.300">
    <property type="entry name" value="P-loop containing nucleotide triphosphate hydrolases"/>
    <property type="match status" value="1"/>
</dbReference>
<comment type="caution">
    <text evidence="1">The sequence shown here is derived from an EMBL/GenBank/DDBJ whole genome shotgun (WGS) entry which is preliminary data.</text>
</comment>
<dbReference type="RefSeq" id="WP_183201657.1">
    <property type="nucleotide sequence ID" value="NZ_JACIEK010000015.1"/>
</dbReference>
<dbReference type="AlphaFoldDB" id="A0A7W6MLR4"/>